<dbReference type="GO" id="GO:0003723">
    <property type="term" value="F:RNA binding"/>
    <property type="evidence" value="ECO:0007669"/>
    <property type="project" value="TreeGrafter"/>
</dbReference>
<proteinExistence type="predicted"/>
<organism evidence="5 6">
    <name type="scientific">Tetrahymena thermophila (strain SB210)</name>
    <dbReference type="NCBI Taxonomy" id="312017"/>
    <lineage>
        <taxon>Eukaryota</taxon>
        <taxon>Sar</taxon>
        <taxon>Alveolata</taxon>
        <taxon>Ciliophora</taxon>
        <taxon>Intramacronucleata</taxon>
        <taxon>Oligohymenophorea</taxon>
        <taxon>Hymenostomatida</taxon>
        <taxon>Tetrahymenina</taxon>
        <taxon>Tetrahymenidae</taxon>
        <taxon>Tetrahymena</taxon>
    </lineage>
</organism>
<dbReference type="InParanoid" id="I7LWY2"/>
<evidence type="ECO:0000313" key="6">
    <source>
        <dbReference type="Proteomes" id="UP000009168"/>
    </source>
</evidence>
<dbReference type="EMBL" id="GG662504">
    <property type="protein sequence ID" value="EAS03077.2"/>
    <property type="molecule type" value="Genomic_DNA"/>
</dbReference>
<dbReference type="RefSeq" id="XP_001023322.2">
    <property type="nucleotide sequence ID" value="XM_001023322.3"/>
</dbReference>
<reference evidence="6" key="1">
    <citation type="journal article" date="2006" name="PLoS Biol.">
        <title>Macronuclear genome sequence of the ciliate Tetrahymena thermophila, a model eukaryote.</title>
        <authorList>
            <person name="Eisen J.A."/>
            <person name="Coyne R.S."/>
            <person name="Wu M."/>
            <person name="Wu D."/>
            <person name="Thiagarajan M."/>
            <person name="Wortman J.R."/>
            <person name="Badger J.H."/>
            <person name="Ren Q."/>
            <person name="Amedeo P."/>
            <person name="Jones K.M."/>
            <person name="Tallon L.J."/>
            <person name="Delcher A.L."/>
            <person name="Salzberg S.L."/>
            <person name="Silva J.C."/>
            <person name="Haas B.J."/>
            <person name="Majoros W.H."/>
            <person name="Farzad M."/>
            <person name="Carlton J.M."/>
            <person name="Smith R.K. Jr."/>
            <person name="Garg J."/>
            <person name="Pearlman R.E."/>
            <person name="Karrer K.M."/>
            <person name="Sun L."/>
            <person name="Manning G."/>
            <person name="Elde N.C."/>
            <person name="Turkewitz A.P."/>
            <person name="Asai D.J."/>
            <person name="Wilkes D.E."/>
            <person name="Wang Y."/>
            <person name="Cai H."/>
            <person name="Collins K."/>
            <person name="Stewart B.A."/>
            <person name="Lee S.R."/>
            <person name="Wilamowska K."/>
            <person name="Weinberg Z."/>
            <person name="Ruzzo W.L."/>
            <person name="Wloga D."/>
            <person name="Gaertig J."/>
            <person name="Frankel J."/>
            <person name="Tsao C.-C."/>
            <person name="Gorovsky M.A."/>
            <person name="Keeling P.J."/>
            <person name="Waller R.F."/>
            <person name="Patron N.J."/>
            <person name="Cherry J.M."/>
            <person name="Stover N.A."/>
            <person name="Krieger C.J."/>
            <person name="del Toro C."/>
            <person name="Ryder H.F."/>
            <person name="Williamson S.C."/>
            <person name="Barbeau R.A."/>
            <person name="Hamilton E.P."/>
            <person name="Orias E."/>
        </authorList>
    </citation>
    <scope>NUCLEOTIDE SEQUENCE [LARGE SCALE GENOMIC DNA]</scope>
    <source>
        <strain evidence="6">SB210</strain>
    </source>
</reference>
<dbReference type="eggNOG" id="KOG3100">
    <property type="taxonomic scope" value="Eukaryota"/>
</dbReference>
<feature type="region of interest" description="Disordered" evidence="3">
    <location>
        <begin position="186"/>
        <end position="212"/>
    </location>
</feature>
<dbReference type="AlphaFoldDB" id="I7LWY2"/>
<dbReference type="KEGG" id="tet:TTHERM_00444590"/>
<gene>
    <name evidence="5" type="ORF">TTHERM_00444590</name>
</gene>
<dbReference type="GO" id="GO:0005730">
    <property type="term" value="C:nucleolus"/>
    <property type="evidence" value="ECO:0007669"/>
    <property type="project" value="UniProtKB-SubCell"/>
</dbReference>
<feature type="domain" description="Fcf2 pre-rRNA processing C-terminal" evidence="4">
    <location>
        <begin position="83"/>
        <end position="176"/>
    </location>
</feature>
<dbReference type="InterPro" id="IPR039883">
    <property type="entry name" value="Fcf2/DNTTIP2"/>
</dbReference>
<accession>I7LWY2</accession>
<keyword evidence="2" id="KW-0539">Nucleus</keyword>
<dbReference type="Pfam" id="PF08698">
    <property type="entry name" value="Fcf2"/>
    <property type="match status" value="1"/>
</dbReference>
<feature type="compositionally biased region" description="Basic residues" evidence="3">
    <location>
        <begin position="196"/>
        <end position="212"/>
    </location>
</feature>
<dbReference type="GO" id="GO:0006396">
    <property type="term" value="P:RNA processing"/>
    <property type="evidence" value="ECO:0007669"/>
    <property type="project" value="TreeGrafter"/>
</dbReference>
<comment type="subcellular location">
    <subcellularLocation>
        <location evidence="1">Nucleus</location>
        <location evidence="1">Nucleolus</location>
    </subcellularLocation>
</comment>
<dbReference type="OrthoDB" id="427886at2759"/>
<evidence type="ECO:0000256" key="1">
    <source>
        <dbReference type="ARBA" id="ARBA00004604"/>
    </source>
</evidence>
<name>I7LWY2_TETTS</name>
<dbReference type="Proteomes" id="UP000009168">
    <property type="component" value="Unassembled WGS sequence"/>
</dbReference>
<dbReference type="STRING" id="312017.I7LWY2"/>
<protein>
    <submittedName>
        <fullName evidence="5">Fcf2 pre-rRNA processing protein</fullName>
    </submittedName>
</protein>
<evidence type="ECO:0000313" key="5">
    <source>
        <dbReference type="EMBL" id="EAS03077.2"/>
    </source>
</evidence>
<evidence type="ECO:0000256" key="3">
    <source>
        <dbReference type="SAM" id="MobiDB-lite"/>
    </source>
</evidence>
<sequence length="212" mass="24821">MVKSVKSDKIESILGYNKYIIDDDGSGFVIRTNFEEENEKQANDFFEQNYSFKNLDGGEKLEKIAPIKETNAEKKKRLEEKGNVLDKWYGLSKKTQLSQDEKNQLVLLKLKDYLNPKQHFRTTDMKKIPKFFQIATMIDGKDDGFAVSKIPRGQRKANLAQELLELDKQVQFTKKKFGQIQSVKQKIAKNSDKNKRLQRARKHMKHLKKHKK</sequence>
<dbReference type="PANTHER" id="PTHR21686:SF12">
    <property type="entry name" value="DEOXYNUCLEOTIDYLTRANSFERASE TERMINAL-INTERACTING PROTEIN 2"/>
    <property type="match status" value="1"/>
</dbReference>
<evidence type="ECO:0000256" key="2">
    <source>
        <dbReference type="ARBA" id="ARBA00023242"/>
    </source>
</evidence>
<keyword evidence="6" id="KW-1185">Reference proteome</keyword>
<evidence type="ECO:0000259" key="4">
    <source>
        <dbReference type="Pfam" id="PF08698"/>
    </source>
</evidence>
<dbReference type="InterPro" id="IPR014810">
    <property type="entry name" value="Fcf2_C"/>
</dbReference>
<dbReference type="GeneID" id="7826952"/>
<dbReference type="PANTHER" id="PTHR21686">
    <property type="entry name" value="DEOXYNUCLEOTIDYLTRANSFERASE TERMINAL-INTERACTING PROTEIN 2"/>
    <property type="match status" value="1"/>
</dbReference>